<evidence type="ECO:0000313" key="1">
    <source>
        <dbReference type="EMBL" id="KAI6083897.1"/>
    </source>
</evidence>
<protein>
    <submittedName>
        <fullName evidence="1">Uncharacterized protein</fullName>
    </submittedName>
</protein>
<dbReference type="EMBL" id="MU394345">
    <property type="protein sequence ID" value="KAI6083897.1"/>
    <property type="molecule type" value="Genomic_DNA"/>
</dbReference>
<sequence>MAIRLIDTRTLQLTFVVGREPPKYAILSHTWSLEEISFQEMTAINDDPYHPAAKKPGYTKVAEVCQMARSNGIPYAWVDTCCIDKTSSSELGEAINSMYRWYQQAEVCYAFLPDFDTDSPLEKALPKCRWFTRGWCLQELLAPKTVLFYDTRWNRIGSKAELTSLISKITLVDEKILIDSDLINTVPVARRMSWAANRTTTKEEDIAYCLLGIFDVNMPMLYGEGSRAFQRLQEEITKESNDLSIFAIREPPHSYSNGKAHPYRSLFATSPKDFEGCGNLTHTRTDVHWNNAFALTNKGLYFRRAEMQLDVRHGLFSLPLNCLISENKLARMYLRKVGPGLYARCDADADCYDDEESATEIENDVYIIRAITPLVQLQLEEAEQHAIIVQSRTHHLFKALQVMQRSTTSDRWDVSRSLFLTRGLEKSFGGFWKVFPSLAQKIEKSEDPQPLPPSHFYLVCGLCHPKESSSPRAWVRIYSVKEWTDLEKKFGIVTNPANAEALSTESTTAELVFGTDSSKLLVTATIQMEMSTGRPRFELELNMTENAE</sequence>
<name>A0ACC0CTS8_9PEZI</name>
<dbReference type="Proteomes" id="UP001497680">
    <property type="component" value="Unassembled WGS sequence"/>
</dbReference>
<keyword evidence="2" id="KW-1185">Reference proteome</keyword>
<evidence type="ECO:0000313" key="2">
    <source>
        <dbReference type="Proteomes" id="UP001497680"/>
    </source>
</evidence>
<comment type="caution">
    <text evidence="1">The sequence shown here is derived from an EMBL/GenBank/DDBJ whole genome shotgun (WGS) entry which is preliminary data.</text>
</comment>
<organism evidence="1 2">
    <name type="scientific">Hypoxylon rubiginosum</name>
    <dbReference type="NCBI Taxonomy" id="110542"/>
    <lineage>
        <taxon>Eukaryota</taxon>
        <taxon>Fungi</taxon>
        <taxon>Dikarya</taxon>
        <taxon>Ascomycota</taxon>
        <taxon>Pezizomycotina</taxon>
        <taxon>Sordariomycetes</taxon>
        <taxon>Xylariomycetidae</taxon>
        <taxon>Xylariales</taxon>
        <taxon>Hypoxylaceae</taxon>
        <taxon>Hypoxylon</taxon>
    </lineage>
</organism>
<accession>A0ACC0CTS8</accession>
<reference evidence="1 2" key="1">
    <citation type="journal article" date="2022" name="New Phytol.">
        <title>Ecological generalism drives hyperdiversity of secondary metabolite gene clusters in xylarialean endophytes.</title>
        <authorList>
            <person name="Franco M.E.E."/>
            <person name="Wisecaver J.H."/>
            <person name="Arnold A.E."/>
            <person name="Ju Y.M."/>
            <person name="Slot J.C."/>
            <person name="Ahrendt S."/>
            <person name="Moore L.P."/>
            <person name="Eastman K.E."/>
            <person name="Scott K."/>
            <person name="Konkel Z."/>
            <person name="Mondo S.J."/>
            <person name="Kuo A."/>
            <person name="Hayes R.D."/>
            <person name="Haridas S."/>
            <person name="Andreopoulos B."/>
            <person name="Riley R."/>
            <person name="LaButti K."/>
            <person name="Pangilinan J."/>
            <person name="Lipzen A."/>
            <person name="Amirebrahimi M."/>
            <person name="Yan J."/>
            <person name="Adam C."/>
            <person name="Keymanesh K."/>
            <person name="Ng V."/>
            <person name="Louie K."/>
            <person name="Northen T."/>
            <person name="Drula E."/>
            <person name="Henrissat B."/>
            <person name="Hsieh H.M."/>
            <person name="Youens-Clark K."/>
            <person name="Lutzoni F."/>
            <person name="Miadlikowska J."/>
            <person name="Eastwood D.C."/>
            <person name="Hamelin R.C."/>
            <person name="Grigoriev I.V."/>
            <person name="U'Ren J.M."/>
        </authorList>
    </citation>
    <scope>NUCLEOTIDE SEQUENCE [LARGE SCALE GENOMIC DNA]</scope>
    <source>
        <strain evidence="1 2">ER1909</strain>
    </source>
</reference>
<gene>
    <name evidence="1" type="ORF">F4821DRAFT_243908</name>
</gene>
<proteinExistence type="predicted"/>